<evidence type="ECO:0000256" key="1">
    <source>
        <dbReference type="SAM" id="MobiDB-lite"/>
    </source>
</evidence>
<keyword evidence="4" id="KW-1185">Reference proteome</keyword>
<feature type="compositionally biased region" description="Polar residues" evidence="1">
    <location>
        <begin position="112"/>
        <end position="122"/>
    </location>
</feature>
<dbReference type="Proteomes" id="UP000263928">
    <property type="component" value="Unassembled WGS sequence"/>
</dbReference>
<feature type="compositionally biased region" description="Low complexity" evidence="1">
    <location>
        <begin position="79"/>
        <end position="103"/>
    </location>
</feature>
<evidence type="ECO:0000313" key="3">
    <source>
        <dbReference type="EMBL" id="SYZ32761.1"/>
    </source>
</evidence>
<dbReference type="AlphaFoldDB" id="A0A383S4Z8"/>
<accession>A0A383S4Z8</accession>
<evidence type="ECO:0000313" key="4">
    <source>
        <dbReference type="Proteomes" id="UP000263928"/>
    </source>
</evidence>
<organism evidence="3 4">
    <name type="scientific">Propionibacterium australiense</name>
    <dbReference type="NCBI Taxonomy" id="119981"/>
    <lineage>
        <taxon>Bacteria</taxon>
        <taxon>Bacillati</taxon>
        <taxon>Actinomycetota</taxon>
        <taxon>Actinomycetes</taxon>
        <taxon>Propionibacteriales</taxon>
        <taxon>Propionibacteriaceae</taxon>
        <taxon>Propionibacterium</taxon>
    </lineage>
</organism>
<dbReference type="PROSITE" id="PS51257">
    <property type="entry name" value="PROKAR_LIPOPROTEIN"/>
    <property type="match status" value="1"/>
</dbReference>
<feature type="region of interest" description="Disordered" evidence="1">
    <location>
        <begin position="65"/>
        <end position="133"/>
    </location>
</feature>
<feature type="non-terminal residue" evidence="3">
    <location>
        <position position="192"/>
    </location>
</feature>
<sequence length="192" mass="20063">MPRLITVLTSLALATASLTLQPAIAYGCDSSDPGCISSDTPRFNGDTTIYDSGLDYSVSVSESYQAPGADNASDYRPMTGTPGQAPVGPAQPQDTQPQTSPDPGTRPDGSYITFNPATTADTGQPGAPAPRTDPATIARRAIATLPLDEPGLLLDPDPTDNEWAATAVGFHTWFHAPKPDTRHTSITHDGIT</sequence>
<dbReference type="EMBL" id="UNQJ01000003">
    <property type="protein sequence ID" value="SYZ32761.1"/>
    <property type="molecule type" value="Genomic_DNA"/>
</dbReference>
<gene>
    <name evidence="3" type="ORF">PROPAUS_0668</name>
</gene>
<reference evidence="4" key="1">
    <citation type="submission" date="2018-08" db="EMBL/GenBank/DDBJ databases">
        <authorList>
            <person name="Hornung B."/>
        </authorList>
    </citation>
    <scope>NUCLEOTIDE SEQUENCE [LARGE SCALE GENOMIC DNA]</scope>
</reference>
<feature type="signal peptide" evidence="2">
    <location>
        <begin position="1"/>
        <end position="25"/>
    </location>
</feature>
<proteinExistence type="predicted"/>
<keyword evidence="3" id="KW-0449">Lipoprotein</keyword>
<keyword evidence="2" id="KW-0732">Signal</keyword>
<evidence type="ECO:0000256" key="2">
    <source>
        <dbReference type="SAM" id="SignalP"/>
    </source>
</evidence>
<feature type="chain" id="PRO_5016756046" evidence="2">
    <location>
        <begin position="26"/>
        <end position="192"/>
    </location>
</feature>
<name>A0A383S4Z8_9ACTN</name>
<protein>
    <submittedName>
        <fullName evidence="3">Prokaryotic membrane lipoprotein lipid attachment site profile</fullName>
    </submittedName>
</protein>